<name>M0AVQ5_NATA1</name>
<gene>
    <name evidence="2" type="ORF">C481_09193</name>
</gene>
<feature type="compositionally biased region" description="Basic and acidic residues" evidence="1">
    <location>
        <begin position="31"/>
        <end position="42"/>
    </location>
</feature>
<accession>M0AVQ5</accession>
<dbReference type="Proteomes" id="UP000011554">
    <property type="component" value="Unassembled WGS sequence"/>
</dbReference>
<dbReference type="AlphaFoldDB" id="M0AVQ5"/>
<protein>
    <submittedName>
        <fullName evidence="2">Uncharacterized protein</fullName>
    </submittedName>
</protein>
<evidence type="ECO:0000313" key="3">
    <source>
        <dbReference type="Proteomes" id="UP000011554"/>
    </source>
</evidence>
<proteinExistence type="predicted"/>
<keyword evidence="3" id="KW-1185">Reference proteome</keyword>
<organism evidence="2 3">
    <name type="scientific">Natrialba asiatica (strain ATCC 700177 / DSM 12278 / JCM 9576 / FERM P-10747 / NBRC 102637 / 172P1)</name>
    <dbReference type="NCBI Taxonomy" id="29540"/>
    <lineage>
        <taxon>Archaea</taxon>
        <taxon>Methanobacteriati</taxon>
        <taxon>Methanobacteriota</taxon>
        <taxon>Stenosarchaea group</taxon>
        <taxon>Halobacteria</taxon>
        <taxon>Halobacteriales</taxon>
        <taxon>Natrialbaceae</taxon>
        <taxon>Natrialba</taxon>
    </lineage>
</organism>
<comment type="caution">
    <text evidence="2">The sequence shown here is derived from an EMBL/GenBank/DDBJ whole genome shotgun (WGS) entry which is preliminary data.</text>
</comment>
<sequence length="70" mass="7191">MFCETTRVGIDSDPDIGGDHESPVPGYAFGDDSRTAGHDQHSIRSAGTGVRSAANATTSEMPDGVLSAPN</sequence>
<feature type="region of interest" description="Disordered" evidence="1">
    <location>
        <begin position="1"/>
        <end position="70"/>
    </location>
</feature>
<evidence type="ECO:0000313" key="2">
    <source>
        <dbReference type="EMBL" id="ELZ02028.1"/>
    </source>
</evidence>
<reference evidence="2 3" key="1">
    <citation type="journal article" date="2014" name="PLoS Genet.">
        <title>Phylogenetically driven sequencing of extremely halophilic archaea reveals strategies for static and dynamic osmo-response.</title>
        <authorList>
            <person name="Becker E.A."/>
            <person name="Seitzer P.M."/>
            <person name="Tritt A."/>
            <person name="Larsen D."/>
            <person name="Krusor M."/>
            <person name="Yao A.I."/>
            <person name="Wu D."/>
            <person name="Madern D."/>
            <person name="Eisen J.A."/>
            <person name="Darling A.E."/>
            <person name="Facciotti M.T."/>
        </authorList>
    </citation>
    <scope>NUCLEOTIDE SEQUENCE [LARGE SCALE GENOMIC DNA]</scope>
    <source>
        <strain evidence="2 3">DSM 12278</strain>
    </source>
</reference>
<dbReference type="EMBL" id="AOIO01000022">
    <property type="protein sequence ID" value="ELZ02028.1"/>
    <property type="molecule type" value="Genomic_DNA"/>
</dbReference>
<evidence type="ECO:0000256" key="1">
    <source>
        <dbReference type="SAM" id="MobiDB-lite"/>
    </source>
</evidence>